<dbReference type="STRING" id="1509407.A0A0L1J6A3"/>
<dbReference type="InterPro" id="IPR033690">
    <property type="entry name" value="Adenylat_kinase_CS"/>
</dbReference>
<dbReference type="CDD" id="cd01428">
    <property type="entry name" value="ADK"/>
    <property type="match status" value="1"/>
</dbReference>
<comment type="caution">
    <text evidence="5">The sequence shown here is derived from an EMBL/GenBank/DDBJ whole genome shotgun (WGS) entry which is preliminary data.</text>
</comment>
<dbReference type="EMBL" id="JNOM01000084">
    <property type="protein sequence ID" value="KNG87351.1"/>
    <property type="molecule type" value="Genomic_DNA"/>
</dbReference>
<evidence type="ECO:0000256" key="1">
    <source>
        <dbReference type="ARBA" id="ARBA00022679"/>
    </source>
</evidence>
<evidence type="ECO:0000313" key="6">
    <source>
        <dbReference type="Proteomes" id="UP000037505"/>
    </source>
</evidence>
<keyword evidence="2" id="KW-0547">Nucleotide-binding</keyword>
<dbReference type="GO" id="GO:0006139">
    <property type="term" value="P:nucleobase-containing compound metabolic process"/>
    <property type="evidence" value="ECO:0007669"/>
    <property type="project" value="InterPro"/>
</dbReference>
<dbReference type="RefSeq" id="XP_015408274.1">
    <property type="nucleotide sequence ID" value="XM_015549190.1"/>
</dbReference>
<dbReference type="GO" id="GO:0005524">
    <property type="term" value="F:ATP binding"/>
    <property type="evidence" value="ECO:0007669"/>
    <property type="project" value="InterPro"/>
</dbReference>
<protein>
    <recommendedName>
        <fullName evidence="7">Uridylate kinase</fullName>
    </recommendedName>
</protein>
<dbReference type="InterPro" id="IPR000850">
    <property type="entry name" value="Adenylat/UMP-CMP_kin"/>
</dbReference>
<evidence type="ECO:0008006" key="7">
    <source>
        <dbReference type="Google" id="ProtNLM"/>
    </source>
</evidence>
<dbReference type="PANTHER" id="PTHR23359">
    <property type="entry name" value="NUCLEOTIDE KINASE"/>
    <property type="match status" value="1"/>
</dbReference>
<dbReference type="OrthoDB" id="442176at2759"/>
<organism evidence="5 6">
    <name type="scientific">Aspergillus nomiae NRRL (strain ATCC 15546 / NRRL 13137 / CBS 260.88 / M93)</name>
    <dbReference type="NCBI Taxonomy" id="1509407"/>
    <lineage>
        <taxon>Eukaryota</taxon>
        <taxon>Fungi</taxon>
        <taxon>Dikarya</taxon>
        <taxon>Ascomycota</taxon>
        <taxon>Pezizomycotina</taxon>
        <taxon>Eurotiomycetes</taxon>
        <taxon>Eurotiomycetidae</taxon>
        <taxon>Eurotiales</taxon>
        <taxon>Aspergillaceae</taxon>
        <taxon>Aspergillus</taxon>
        <taxon>Aspergillus subgen. Circumdati</taxon>
    </lineage>
</organism>
<dbReference type="Pfam" id="PF00406">
    <property type="entry name" value="ADK"/>
    <property type="match status" value="1"/>
</dbReference>
<accession>A0A0L1J6A3</accession>
<name>A0A0L1J6A3_ASPN3</name>
<evidence type="ECO:0000256" key="2">
    <source>
        <dbReference type="ARBA" id="ARBA00022741"/>
    </source>
</evidence>
<dbReference type="SUPFAM" id="SSF52540">
    <property type="entry name" value="P-loop containing nucleoside triphosphate hydrolases"/>
    <property type="match status" value="1"/>
</dbReference>
<dbReference type="InterPro" id="IPR027417">
    <property type="entry name" value="P-loop_NTPase"/>
</dbReference>
<dbReference type="Proteomes" id="UP000037505">
    <property type="component" value="Unassembled WGS sequence"/>
</dbReference>
<dbReference type="GeneID" id="26805737"/>
<dbReference type="PRINTS" id="PR00094">
    <property type="entry name" value="ADENYLTKNASE"/>
</dbReference>
<dbReference type="HAMAP" id="MF_00235">
    <property type="entry name" value="Adenylate_kinase_Adk"/>
    <property type="match status" value="1"/>
</dbReference>
<dbReference type="Gene3D" id="3.40.50.300">
    <property type="entry name" value="P-loop containing nucleotide triphosphate hydrolases"/>
    <property type="match status" value="1"/>
</dbReference>
<sequence length="203" mass="22548">LVYGLWLPSIPDSVDTDYTPSEGGPGVGKGTQCTRLATDFDVVHLSVGDLLRTQKNPELSSLIKNTMTGGGIVPLEIVMAAIQDAVDEHVRNGQNTFLMDGFPRSLEQLEAFEEQFGHCCATLFFQGPEDVLLRRVLNRHKTSGRVDDNEITFRKRIQGYYDQTIPVVDKLRAQGQVIEIDCTGDLDEGYDTVKQVFIEAVSR</sequence>
<gene>
    <name evidence="5" type="ORF">ANOM_003933</name>
</gene>
<comment type="similarity">
    <text evidence="4">Belongs to the adenylate kinase family.</text>
</comment>
<evidence type="ECO:0000313" key="5">
    <source>
        <dbReference type="EMBL" id="KNG87351.1"/>
    </source>
</evidence>
<dbReference type="PROSITE" id="PS00113">
    <property type="entry name" value="ADENYLATE_KINASE"/>
    <property type="match status" value="1"/>
</dbReference>
<dbReference type="GO" id="GO:0019205">
    <property type="term" value="F:nucleobase-containing compound kinase activity"/>
    <property type="evidence" value="ECO:0007669"/>
    <property type="project" value="InterPro"/>
</dbReference>
<keyword evidence="6" id="KW-1185">Reference proteome</keyword>
<keyword evidence="3 4" id="KW-0418">Kinase</keyword>
<feature type="non-terminal residue" evidence="5">
    <location>
        <position position="1"/>
    </location>
</feature>
<dbReference type="AlphaFoldDB" id="A0A0L1J6A3"/>
<keyword evidence="1 4" id="KW-0808">Transferase</keyword>
<reference evidence="5 6" key="1">
    <citation type="submission" date="2014-06" db="EMBL/GenBank/DDBJ databases">
        <title>The Genome of the Aflatoxigenic Filamentous Fungus Aspergillus nomius.</title>
        <authorList>
            <person name="Moore M.G."/>
            <person name="Shannon B.M."/>
            <person name="Brian M.M."/>
        </authorList>
    </citation>
    <scope>NUCLEOTIDE SEQUENCE [LARGE SCALE GENOMIC DNA]</scope>
    <source>
        <strain evidence="5 6">NRRL 13137</strain>
    </source>
</reference>
<evidence type="ECO:0000256" key="4">
    <source>
        <dbReference type="RuleBase" id="RU003330"/>
    </source>
</evidence>
<proteinExistence type="inferred from homology"/>
<evidence type="ECO:0000256" key="3">
    <source>
        <dbReference type="ARBA" id="ARBA00022777"/>
    </source>
</evidence>